<dbReference type="InterPro" id="IPR011990">
    <property type="entry name" value="TPR-like_helical_dom_sf"/>
</dbReference>
<organism evidence="2 3">
    <name type="scientific">Laccaria amethystina LaAM-08-1</name>
    <dbReference type="NCBI Taxonomy" id="1095629"/>
    <lineage>
        <taxon>Eukaryota</taxon>
        <taxon>Fungi</taxon>
        <taxon>Dikarya</taxon>
        <taxon>Basidiomycota</taxon>
        <taxon>Agaricomycotina</taxon>
        <taxon>Agaricomycetes</taxon>
        <taxon>Agaricomycetidae</taxon>
        <taxon>Agaricales</taxon>
        <taxon>Agaricineae</taxon>
        <taxon>Hydnangiaceae</taxon>
        <taxon>Laccaria</taxon>
    </lineage>
</organism>
<sequence>MPIQRRLKSRANTGPKKSVVLSEPVGCRNWLLLIGLLIASLPVLYYAKQIQHTDVQTERIPMDNKDRAMFFVADLPGKGKGAIAARDIKQGELVIRERPLFVVPRQINSSPTALISGLLAKTSSDDQSTFMNLSYVNFPEHLKPEKSPDEVALAIFQTNAVAAGDGVGIFPRMARLNHGCSSAFNVVYSWREKEGVLVVYALKSIRKGEELLTTYTELRRPREQRRAYLMEHYGFYCTCSVCSLPEEQSRASDIRLATISEEYARFGTWGNHKISGKEAIDHIRKIWALEDEEGYWSERGRLAADAAWIAAAHSDNTATEEWARKAVEWYSYEVGGDSEQIMELQKTLAQAWGTREKMDVGGPGL</sequence>
<reference evidence="3" key="2">
    <citation type="submission" date="2015-01" db="EMBL/GenBank/DDBJ databases">
        <title>Evolutionary Origins and Diversification of the Mycorrhizal Mutualists.</title>
        <authorList>
            <consortium name="DOE Joint Genome Institute"/>
            <consortium name="Mycorrhizal Genomics Consortium"/>
            <person name="Kohler A."/>
            <person name="Kuo A."/>
            <person name="Nagy L.G."/>
            <person name="Floudas D."/>
            <person name="Copeland A."/>
            <person name="Barry K.W."/>
            <person name="Cichocki N."/>
            <person name="Veneault-Fourrey C."/>
            <person name="LaButti K."/>
            <person name="Lindquist E.A."/>
            <person name="Lipzen A."/>
            <person name="Lundell T."/>
            <person name="Morin E."/>
            <person name="Murat C."/>
            <person name="Riley R."/>
            <person name="Ohm R."/>
            <person name="Sun H."/>
            <person name="Tunlid A."/>
            <person name="Henrissat B."/>
            <person name="Grigoriev I.V."/>
            <person name="Hibbett D.S."/>
            <person name="Martin F."/>
        </authorList>
    </citation>
    <scope>NUCLEOTIDE SEQUENCE [LARGE SCALE GENOMIC DNA]</scope>
    <source>
        <strain evidence="3">LaAM-08-1</strain>
    </source>
</reference>
<dbReference type="AlphaFoldDB" id="A0A0C9XEI7"/>
<protein>
    <submittedName>
        <fullName evidence="2">Unplaced genomic scaffold K443scaffold_46, whole genome shotgun sequence</fullName>
    </submittedName>
</protein>
<dbReference type="SUPFAM" id="SSF82199">
    <property type="entry name" value="SET domain"/>
    <property type="match status" value="1"/>
</dbReference>
<proteinExistence type="predicted"/>
<feature type="domain" description="SET" evidence="1">
    <location>
        <begin position="68"/>
        <end position="216"/>
    </location>
</feature>
<dbReference type="STRING" id="1095629.A0A0C9XEI7"/>
<dbReference type="EMBL" id="KN838581">
    <property type="protein sequence ID" value="KIK03321.1"/>
    <property type="molecule type" value="Genomic_DNA"/>
</dbReference>
<dbReference type="InterPro" id="IPR046341">
    <property type="entry name" value="SET_dom_sf"/>
</dbReference>
<keyword evidence="3" id="KW-1185">Reference proteome</keyword>
<dbReference type="Pfam" id="PF00856">
    <property type="entry name" value="SET"/>
    <property type="match status" value="1"/>
</dbReference>
<dbReference type="Proteomes" id="UP000054477">
    <property type="component" value="Unassembled WGS sequence"/>
</dbReference>
<dbReference type="Gene3D" id="1.25.40.10">
    <property type="entry name" value="Tetratricopeptide repeat domain"/>
    <property type="match status" value="1"/>
</dbReference>
<dbReference type="PROSITE" id="PS50280">
    <property type="entry name" value="SET"/>
    <property type="match status" value="1"/>
</dbReference>
<dbReference type="SMART" id="SM00317">
    <property type="entry name" value="SET"/>
    <property type="match status" value="1"/>
</dbReference>
<dbReference type="PANTHER" id="PTHR47332:SF4">
    <property type="entry name" value="SET DOMAIN-CONTAINING PROTEIN 5"/>
    <property type="match status" value="1"/>
</dbReference>
<name>A0A0C9XEI7_9AGAR</name>
<dbReference type="CDD" id="cd20071">
    <property type="entry name" value="SET_SMYD"/>
    <property type="match status" value="1"/>
</dbReference>
<evidence type="ECO:0000259" key="1">
    <source>
        <dbReference type="PROSITE" id="PS50280"/>
    </source>
</evidence>
<evidence type="ECO:0000313" key="2">
    <source>
        <dbReference type="EMBL" id="KIK03321.1"/>
    </source>
</evidence>
<dbReference type="PANTHER" id="PTHR47332">
    <property type="entry name" value="SET DOMAIN-CONTAINING PROTEIN 5"/>
    <property type="match status" value="1"/>
</dbReference>
<reference evidence="2 3" key="1">
    <citation type="submission" date="2014-04" db="EMBL/GenBank/DDBJ databases">
        <authorList>
            <consortium name="DOE Joint Genome Institute"/>
            <person name="Kuo A."/>
            <person name="Kohler A."/>
            <person name="Nagy L.G."/>
            <person name="Floudas D."/>
            <person name="Copeland A."/>
            <person name="Barry K.W."/>
            <person name="Cichocki N."/>
            <person name="Veneault-Fourrey C."/>
            <person name="LaButti K."/>
            <person name="Lindquist E.A."/>
            <person name="Lipzen A."/>
            <person name="Lundell T."/>
            <person name="Morin E."/>
            <person name="Murat C."/>
            <person name="Sun H."/>
            <person name="Tunlid A."/>
            <person name="Henrissat B."/>
            <person name="Grigoriev I.V."/>
            <person name="Hibbett D.S."/>
            <person name="Martin F."/>
            <person name="Nordberg H.P."/>
            <person name="Cantor M.N."/>
            <person name="Hua S.X."/>
        </authorList>
    </citation>
    <scope>NUCLEOTIDE SEQUENCE [LARGE SCALE GENOMIC DNA]</scope>
    <source>
        <strain evidence="2 3">LaAM-08-1</strain>
    </source>
</reference>
<gene>
    <name evidence="2" type="ORF">K443DRAFT_479158</name>
</gene>
<dbReference type="InterPro" id="IPR001214">
    <property type="entry name" value="SET_dom"/>
</dbReference>
<dbReference type="Gene3D" id="2.170.270.10">
    <property type="entry name" value="SET domain"/>
    <property type="match status" value="1"/>
</dbReference>
<evidence type="ECO:0000313" key="3">
    <source>
        <dbReference type="Proteomes" id="UP000054477"/>
    </source>
</evidence>
<dbReference type="HOGENOM" id="CLU_028281_0_1_1"/>
<dbReference type="InterPro" id="IPR053185">
    <property type="entry name" value="SET_domain_protein"/>
</dbReference>
<dbReference type="OrthoDB" id="265717at2759"/>
<accession>A0A0C9XEI7</accession>